<keyword evidence="4" id="KW-1185">Reference proteome</keyword>
<evidence type="ECO:0000313" key="4">
    <source>
        <dbReference type="Proteomes" id="UP001156856"/>
    </source>
</evidence>
<dbReference type="AlphaFoldDB" id="A0A512J8Q4"/>
<protein>
    <submittedName>
        <fullName evidence="1">Uncharacterized protein</fullName>
    </submittedName>
</protein>
<evidence type="ECO:0000313" key="1">
    <source>
        <dbReference type="EMBL" id="GEP06340.1"/>
    </source>
</evidence>
<dbReference type="EMBL" id="BSPK01000010">
    <property type="protein sequence ID" value="GLS62467.1"/>
    <property type="molecule type" value="Genomic_DNA"/>
</dbReference>
<dbReference type="EMBL" id="BJZU01000100">
    <property type="protein sequence ID" value="GEP06340.1"/>
    <property type="molecule type" value="Genomic_DNA"/>
</dbReference>
<sequence length="89" mass="9697">MLMDPAIGKRAAAALDAYWLRVGLPPDEDTATRAHAAIRNRLPGGGYDQNWQALFEDAMADIGCSVDWDGQAVRSITVWGRPSVARGER</sequence>
<proteinExistence type="predicted"/>
<dbReference type="Proteomes" id="UP000321960">
    <property type="component" value="Unassembled WGS sequence"/>
</dbReference>
<gene>
    <name evidence="2" type="ORF">GCM10007888_08480</name>
    <name evidence="1" type="ORF">MOX02_43780</name>
</gene>
<evidence type="ECO:0000313" key="3">
    <source>
        <dbReference type="Proteomes" id="UP000321960"/>
    </source>
</evidence>
<reference evidence="4" key="2">
    <citation type="journal article" date="2019" name="Int. J. Syst. Evol. Microbiol.">
        <title>The Global Catalogue of Microorganisms (GCM) 10K type strain sequencing project: providing services to taxonomists for standard genome sequencing and annotation.</title>
        <authorList>
            <consortium name="The Broad Institute Genomics Platform"/>
            <consortium name="The Broad Institute Genome Sequencing Center for Infectious Disease"/>
            <person name="Wu L."/>
            <person name="Ma J."/>
        </authorList>
    </citation>
    <scope>NUCLEOTIDE SEQUENCE [LARGE SCALE GENOMIC DNA]</scope>
    <source>
        <strain evidence="4">NBRC 107715</strain>
    </source>
</reference>
<name>A0A512J8Q4_9HYPH</name>
<comment type="caution">
    <text evidence="1">The sequence shown here is derived from an EMBL/GenBank/DDBJ whole genome shotgun (WGS) entry which is preliminary data.</text>
</comment>
<reference evidence="2" key="1">
    <citation type="journal article" date="2014" name="Int. J. Syst. Evol. Microbiol.">
        <title>Complete genome of a new Firmicutes species belonging to the dominant human colonic microbiota ('Ruminococcus bicirculans') reveals two chromosomes and a selective capacity to utilize plant glucans.</title>
        <authorList>
            <consortium name="NISC Comparative Sequencing Program"/>
            <person name="Wegmann U."/>
            <person name="Louis P."/>
            <person name="Goesmann A."/>
            <person name="Henrissat B."/>
            <person name="Duncan S.H."/>
            <person name="Flint H.J."/>
        </authorList>
    </citation>
    <scope>NUCLEOTIDE SEQUENCE</scope>
    <source>
        <strain evidence="2">NBRC 107715</strain>
    </source>
</reference>
<accession>A0A512J8Q4</accession>
<evidence type="ECO:0000313" key="2">
    <source>
        <dbReference type="EMBL" id="GLS62467.1"/>
    </source>
</evidence>
<dbReference type="Proteomes" id="UP001156856">
    <property type="component" value="Unassembled WGS sequence"/>
</dbReference>
<reference evidence="1 3" key="3">
    <citation type="submission" date="2019-07" db="EMBL/GenBank/DDBJ databases">
        <title>Whole genome shotgun sequence of Methylobacterium oxalidis NBRC 107715.</title>
        <authorList>
            <person name="Hosoyama A."/>
            <person name="Uohara A."/>
            <person name="Ohji S."/>
            <person name="Ichikawa N."/>
        </authorList>
    </citation>
    <scope>NUCLEOTIDE SEQUENCE [LARGE SCALE GENOMIC DNA]</scope>
    <source>
        <strain evidence="1 3">NBRC 107715</strain>
    </source>
</reference>
<organism evidence="1 3">
    <name type="scientific">Methylobacterium oxalidis</name>
    <dbReference type="NCBI Taxonomy" id="944322"/>
    <lineage>
        <taxon>Bacteria</taxon>
        <taxon>Pseudomonadati</taxon>
        <taxon>Pseudomonadota</taxon>
        <taxon>Alphaproteobacteria</taxon>
        <taxon>Hyphomicrobiales</taxon>
        <taxon>Methylobacteriaceae</taxon>
        <taxon>Methylobacterium</taxon>
    </lineage>
</organism>
<reference evidence="2" key="4">
    <citation type="submission" date="2023-01" db="EMBL/GenBank/DDBJ databases">
        <title>Draft genome sequence of Methylobacterium oxalidis strain NBRC 107715.</title>
        <authorList>
            <person name="Sun Q."/>
            <person name="Mori K."/>
        </authorList>
    </citation>
    <scope>NUCLEOTIDE SEQUENCE</scope>
    <source>
        <strain evidence="2">NBRC 107715</strain>
    </source>
</reference>